<proteinExistence type="predicted"/>
<comment type="caution">
    <text evidence="1">The sequence shown here is derived from an EMBL/GenBank/DDBJ whole genome shotgun (WGS) entry which is preliminary data.</text>
</comment>
<protein>
    <submittedName>
        <fullName evidence="1">Uncharacterized protein</fullName>
    </submittedName>
</protein>
<dbReference type="SUPFAM" id="SSF52540">
    <property type="entry name" value="P-loop containing nucleoside triphosphate hydrolases"/>
    <property type="match status" value="1"/>
</dbReference>
<organism evidence="1 2">
    <name type="scientific">Prosthecobacter dejongeii</name>
    <dbReference type="NCBI Taxonomy" id="48465"/>
    <lineage>
        <taxon>Bacteria</taxon>
        <taxon>Pseudomonadati</taxon>
        <taxon>Verrucomicrobiota</taxon>
        <taxon>Verrucomicrobiia</taxon>
        <taxon>Verrucomicrobiales</taxon>
        <taxon>Verrucomicrobiaceae</taxon>
        <taxon>Prosthecobacter</taxon>
    </lineage>
</organism>
<reference evidence="1 2" key="1">
    <citation type="submission" date="2020-08" db="EMBL/GenBank/DDBJ databases">
        <title>Genomic Encyclopedia of Type Strains, Phase IV (KMG-IV): sequencing the most valuable type-strain genomes for metagenomic binning, comparative biology and taxonomic classification.</title>
        <authorList>
            <person name="Goeker M."/>
        </authorList>
    </citation>
    <scope>NUCLEOTIDE SEQUENCE [LARGE SCALE GENOMIC DNA]</scope>
    <source>
        <strain evidence="1 2">DSM 12251</strain>
    </source>
</reference>
<name>A0A7W8DSA6_9BACT</name>
<evidence type="ECO:0000313" key="2">
    <source>
        <dbReference type="Proteomes" id="UP000534294"/>
    </source>
</evidence>
<dbReference type="InterPro" id="IPR027417">
    <property type="entry name" value="P-loop_NTPase"/>
</dbReference>
<gene>
    <name evidence="1" type="ORF">HNQ64_004727</name>
</gene>
<dbReference type="Gene3D" id="3.40.50.300">
    <property type="entry name" value="P-loop containing nucleotide triphosphate hydrolases"/>
    <property type="match status" value="1"/>
</dbReference>
<dbReference type="AlphaFoldDB" id="A0A7W8DSA6"/>
<keyword evidence="2" id="KW-1185">Reference proteome</keyword>
<dbReference type="RefSeq" id="WP_184213013.1">
    <property type="nucleotide sequence ID" value="NZ_JACHIF010000013.1"/>
</dbReference>
<sequence>MPTHSILSRLVWQQMLRKTIQSLFQHPEKAQVLMCVTGKSGSGKSTLGRQIRKKGLPGISPRHIAVIDDGVLAVPMLFFFTRRIKSKTRERDDLAPFLPYLRKKKLVVYVNSKPELRLARCDVVLRLQLPEEERQRRLIQRDHDGDERFRRTLNASAEVGIPADHVFDLCLVAAHDRDPQPAAAQPAFTALSWVVNAGPLLANWGTWAADCC</sequence>
<evidence type="ECO:0000313" key="1">
    <source>
        <dbReference type="EMBL" id="MBB5040443.1"/>
    </source>
</evidence>
<accession>A0A7W8DSA6</accession>
<dbReference type="Proteomes" id="UP000534294">
    <property type="component" value="Unassembled WGS sequence"/>
</dbReference>
<dbReference type="EMBL" id="JACHIF010000013">
    <property type="protein sequence ID" value="MBB5040443.1"/>
    <property type="molecule type" value="Genomic_DNA"/>
</dbReference>